<protein>
    <submittedName>
        <fullName evidence="2">Uncharacterized protein</fullName>
    </submittedName>
</protein>
<reference evidence="2 3" key="1">
    <citation type="journal article" date="2019" name="Commun. Biol.">
        <title>The bagworm genome reveals a unique fibroin gene that provides high tensile strength.</title>
        <authorList>
            <person name="Kono N."/>
            <person name="Nakamura H."/>
            <person name="Ohtoshi R."/>
            <person name="Tomita M."/>
            <person name="Numata K."/>
            <person name="Arakawa K."/>
        </authorList>
    </citation>
    <scope>NUCLEOTIDE SEQUENCE [LARGE SCALE GENOMIC DNA]</scope>
</reference>
<feature type="region of interest" description="Disordered" evidence="1">
    <location>
        <begin position="62"/>
        <end position="86"/>
    </location>
</feature>
<evidence type="ECO:0000256" key="1">
    <source>
        <dbReference type="SAM" id="MobiDB-lite"/>
    </source>
</evidence>
<sequence length="86" mass="9676">MRSAINILRLACADKTAFSGRKACNGDGLPAEFVHPSQLYSGYHLCTTINKPEYRNTVHHFSHTSQDSVLRGDSEENPKCRHTRQC</sequence>
<organism evidence="2 3">
    <name type="scientific">Eumeta variegata</name>
    <name type="common">Bagworm moth</name>
    <name type="synonym">Eumeta japonica</name>
    <dbReference type="NCBI Taxonomy" id="151549"/>
    <lineage>
        <taxon>Eukaryota</taxon>
        <taxon>Metazoa</taxon>
        <taxon>Ecdysozoa</taxon>
        <taxon>Arthropoda</taxon>
        <taxon>Hexapoda</taxon>
        <taxon>Insecta</taxon>
        <taxon>Pterygota</taxon>
        <taxon>Neoptera</taxon>
        <taxon>Endopterygota</taxon>
        <taxon>Lepidoptera</taxon>
        <taxon>Glossata</taxon>
        <taxon>Ditrysia</taxon>
        <taxon>Tineoidea</taxon>
        <taxon>Psychidae</taxon>
        <taxon>Oiketicinae</taxon>
        <taxon>Eumeta</taxon>
    </lineage>
</organism>
<name>A0A4C1TQI5_EUMVA</name>
<keyword evidence="3" id="KW-1185">Reference proteome</keyword>
<feature type="compositionally biased region" description="Basic and acidic residues" evidence="1">
    <location>
        <begin position="70"/>
        <end position="79"/>
    </location>
</feature>
<dbReference type="AlphaFoldDB" id="A0A4C1TQI5"/>
<dbReference type="Proteomes" id="UP000299102">
    <property type="component" value="Unassembled WGS sequence"/>
</dbReference>
<dbReference type="EMBL" id="BGZK01000078">
    <property type="protein sequence ID" value="GBP16240.1"/>
    <property type="molecule type" value="Genomic_DNA"/>
</dbReference>
<accession>A0A4C1TQI5</accession>
<evidence type="ECO:0000313" key="2">
    <source>
        <dbReference type="EMBL" id="GBP16240.1"/>
    </source>
</evidence>
<proteinExistence type="predicted"/>
<evidence type="ECO:0000313" key="3">
    <source>
        <dbReference type="Proteomes" id="UP000299102"/>
    </source>
</evidence>
<comment type="caution">
    <text evidence="2">The sequence shown here is derived from an EMBL/GenBank/DDBJ whole genome shotgun (WGS) entry which is preliminary data.</text>
</comment>
<gene>
    <name evidence="2" type="ORF">EVAR_93610_1</name>
</gene>